<dbReference type="PANTHER" id="PTHR43649:SF29">
    <property type="entry name" value="OSMOPROTECTIVE COMPOUNDS-BINDING PROTEIN GGTB"/>
    <property type="match status" value="1"/>
</dbReference>
<feature type="signal peptide" evidence="3">
    <location>
        <begin position="1"/>
        <end position="23"/>
    </location>
</feature>
<feature type="chain" id="PRO_5039278914" evidence="3">
    <location>
        <begin position="24"/>
        <end position="450"/>
    </location>
</feature>
<accession>A0A2N5N4C9</accession>
<organism evidence="4 5">
    <name type="scientific">Paenibacillus pasadenensis</name>
    <dbReference type="NCBI Taxonomy" id="217090"/>
    <lineage>
        <taxon>Bacteria</taxon>
        <taxon>Bacillati</taxon>
        <taxon>Bacillota</taxon>
        <taxon>Bacilli</taxon>
        <taxon>Bacillales</taxon>
        <taxon>Paenibacillaceae</taxon>
        <taxon>Paenibacillus</taxon>
    </lineage>
</organism>
<dbReference type="PANTHER" id="PTHR43649">
    <property type="entry name" value="ARABINOSE-BINDING PROTEIN-RELATED"/>
    <property type="match status" value="1"/>
</dbReference>
<evidence type="ECO:0000256" key="2">
    <source>
        <dbReference type="ARBA" id="ARBA00022448"/>
    </source>
</evidence>
<dbReference type="Proteomes" id="UP000234789">
    <property type="component" value="Unassembled WGS sequence"/>
</dbReference>
<evidence type="ECO:0000313" key="4">
    <source>
        <dbReference type="EMBL" id="PLT45204.1"/>
    </source>
</evidence>
<evidence type="ECO:0000313" key="5">
    <source>
        <dbReference type="Proteomes" id="UP000234789"/>
    </source>
</evidence>
<dbReference type="AlphaFoldDB" id="A0A2N5N4C9"/>
<dbReference type="InterPro" id="IPR006059">
    <property type="entry name" value="SBP"/>
</dbReference>
<evidence type="ECO:0000256" key="3">
    <source>
        <dbReference type="SAM" id="SignalP"/>
    </source>
</evidence>
<keyword evidence="2" id="KW-0813">Transport</keyword>
<keyword evidence="5" id="KW-1185">Reference proteome</keyword>
<keyword evidence="3" id="KW-0732">Signal</keyword>
<dbReference type="Pfam" id="PF01547">
    <property type="entry name" value="SBP_bac_1"/>
    <property type="match status" value="1"/>
</dbReference>
<sequence>MGKKGLQALLALVLLLGPAGCFGGGAGESANQAEGGEGSAEGGATHVNLTIRHTQIKQSVKARLKILQDVLDETERQNPGLKFQLEGIDEIINRDQKLKAEMATGSTPDIFEVFGGSDLRLYVKAQRLLDLTPIIEELGIGQQFQSLEEFTVDGRVYGLPFGGYSEAIYYNKRIFRELGLAVPATWEQLMEACERIRQAGYSPFALSAKDPWLAGMMWNTIMDRHAGTDKLRAIASGKAKWTDPDVLAGFQAYAEIVDKRYFPADALSQEEKQQAKDLLTGKAAMLFTGTWDLAGLTDDNAGPYKNDIGYFSFPSVTGGKGDPGALNAGYSNGFGFSSSLSGDQRQMVKSFIRNYFNEQVQKRILLEDKTLPSMKLSDYAGIDPLISEVLQVVGNASRSFPAFDSIFSPRMNAEIGIGLQELIGQVKTPEQVAKDLQQLQESEPSPGGGS</sequence>
<dbReference type="InterPro" id="IPR050490">
    <property type="entry name" value="Bact_solute-bd_prot1"/>
</dbReference>
<comment type="caution">
    <text evidence="4">The sequence shown here is derived from an EMBL/GenBank/DDBJ whole genome shotgun (WGS) entry which is preliminary data.</text>
</comment>
<reference evidence="4 5" key="1">
    <citation type="submission" date="2017-05" db="EMBL/GenBank/DDBJ databases">
        <title>Functional genome analysis of Paenibacillus pasadenensis strain R16: insights on endophytic life style and antifungal activity.</title>
        <authorList>
            <person name="Passera A."/>
            <person name="Marcolungo L."/>
            <person name="Casati P."/>
            <person name="Brasca M."/>
            <person name="Quaglino F."/>
            <person name="Delledonne M."/>
        </authorList>
    </citation>
    <scope>NUCLEOTIDE SEQUENCE [LARGE SCALE GENOMIC DNA]</scope>
    <source>
        <strain evidence="4 5">R16</strain>
    </source>
</reference>
<evidence type="ECO:0000256" key="1">
    <source>
        <dbReference type="ARBA" id="ARBA00008520"/>
    </source>
</evidence>
<dbReference type="SUPFAM" id="SSF53850">
    <property type="entry name" value="Periplasmic binding protein-like II"/>
    <property type="match status" value="1"/>
</dbReference>
<dbReference type="RefSeq" id="WP_101808890.1">
    <property type="nucleotide sequence ID" value="NZ_NFEZ01000004.1"/>
</dbReference>
<gene>
    <name evidence="4" type="ORF">B8V81_3635</name>
</gene>
<dbReference type="Gene3D" id="3.40.190.10">
    <property type="entry name" value="Periplasmic binding protein-like II"/>
    <property type="match status" value="2"/>
</dbReference>
<proteinExistence type="inferred from homology"/>
<comment type="similarity">
    <text evidence="1">Belongs to the bacterial solute-binding protein 1 family.</text>
</comment>
<protein>
    <submittedName>
        <fullName evidence="4">N-Acetyl-D-glucosamine ABC transport system, sugar-binding protein</fullName>
    </submittedName>
</protein>
<name>A0A2N5N4C9_9BACL</name>
<dbReference type="EMBL" id="NFEZ01000004">
    <property type="protein sequence ID" value="PLT45204.1"/>
    <property type="molecule type" value="Genomic_DNA"/>
</dbReference>